<dbReference type="Gene3D" id="3.30.530.20">
    <property type="match status" value="1"/>
</dbReference>
<dbReference type="eggNOG" id="COG4891">
    <property type="taxonomic scope" value="Bacteria"/>
</dbReference>
<name>I0IPU9_LEPFC</name>
<protein>
    <submittedName>
        <fullName evidence="1">Putative activator of Hsp90 ATPase 1 family protein</fullName>
    </submittedName>
</protein>
<dbReference type="Proteomes" id="UP000007382">
    <property type="component" value="Chromosome"/>
</dbReference>
<reference evidence="2" key="2">
    <citation type="submission" date="2012-03" db="EMBL/GenBank/DDBJ databases">
        <title>The complete genome sequence of the pioneer microbe on fresh volcanic deposit, Leptospirillum ferrooxidans strain C2-3.</title>
        <authorList>
            <person name="Fujimura R."/>
            <person name="Sato Y."/>
            <person name="Nishizawa T."/>
            <person name="Nanba K."/>
            <person name="Oshima K."/>
            <person name="Hattori M."/>
            <person name="Kamijo T."/>
            <person name="Ohta H."/>
        </authorList>
    </citation>
    <scope>NUCLEOTIDE SEQUENCE [LARGE SCALE GENOMIC DNA]</scope>
    <source>
        <strain evidence="2">C2-3</strain>
    </source>
</reference>
<dbReference type="InterPro" id="IPR019587">
    <property type="entry name" value="Polyketide_cyclase/dehydratase"/>
</dbReference>
<dbReference type="PANTHER" id="PTHR36166:SF1">
    <property type="entry name" value="SRPBCC DOMAIN-CONTAINING PROTEIN"/>
    <property type="match status" value="1"/>
</dbReference>
<organism evidence="1 2">
    <name type="scientific">Leptospirillum ferrooxidans (strain C2-3)</name>
    <dbReference type="NCBI Taxonomy" id="1162668"/>
    <lineage>
        <taxon>Bacteria</taxon>
        <taxon>Pseudomonadati</taxon>
        <taxon>Nitrospirota</taxon>
        <taxon>Nitrospiria</taxon>
        <taxon>Nitrospirales</taxon>
        <taxon>Nitrospiraceae</taxon>
        <taxon>Leptospirillum</taxon>
    </lineage>
</organism>
<dbReference type="SUPFAM" id="SSF55961">
    <property type="entry name" value="Bet v1-like"/>
    <property type="match status" value="1"/>
</dbReference>
<evidence type="ECO:0000313" key="2">
    <source>
        <dbReference type="Proteomes" id="UP000007382"/>
    </source>
</evidence>
<dbReference type="Pfam" id="PF10604">
    <property type="entry name" value="Polyketide_cyc2"/>
    <property type="match status" value="1"/>
</dbReference>
<dbReference type="EMBL" id="AP012342">
    <property type="protein sequence ID" value="BAM07298.1"/>
    <property type="molecule type" value="Genomic_DNA"/>
</dbReference>
<dbReference type="InterPro" id="IPR023393">
    <property type="entry name" value="START-like_dom_sf"/>
</dbReference>
<evidence type="ECO:0000313" key="1">
    <source>
        <dbReference type="EMBL" id="BAM07298.1"/>
    </source>
</evidence>
<dbReference type="STRING" id="1162668.LFE_1616"/>
<sequence>MARDIETMIDIHAPVADIWRILIDLPRYPEWNPLVVRVSGSLTVGKRLDVAVRLPGRRPMSFSPILIAMTPEREFRWVGTFGISALFAGEHSFRLIPESNGAIRFEHSERFTGFLPLFMGLHWYERVRQGFESMNHALKKRAETLEK</sequence>
<dbReference type="AlphaFoldDB" id="I0IPU9"/>
<dbReference type="PATRIC" id="fig|1162668.3.peg.1927"/>
<dbReference type="PANTHER" id="PTHR36166">
    <property type="entry name" value="CHROMOSOME 9, WHOLE GENOME SHOTGUN SEQUENCE"/>
    <property type="match status" value="1"/>
</dbReference>
<dbReference type="OrthoDB" id="9800600at2"/>
<dbReference type="RefSeq" id="WP_014449783.1">
    <property type="nucleotide sequence ID" value="NC_017094.1"/>
</dbReference>
<dbReference type="CDD" id="cd07822">
    <property type="entry name" value="SRPBCC_4"/>
    <property type="match status" value="1"/>
</dbReference>
<keyword evidence="2" id="KW-1185">Reference proteome</keyword>
<reference evidence="1 2" key="1">
    <citation type="journal article" date="2012" name="J. Bacteriol.">
        <title>Complete Genome Sequence of Leptospirillum ferrooxidans Strain C2-3, Isolated from a Fresh Volcanic Ash Deposit on the Island of Miyake, Japan.</title>
        <authorList>
            <person name="Fujimura R."/>
            <person name="Sato Y."/>
            <person name="Nishizawa T."/>
            <person name="Oshima K."/>
            <person name="Kim S.-W."/>
            <person name="Hattori M."/>
            <person name="Kamijo T."/>
            <person name="Ohta H."/>
        </authorList>
    </citation>
    <scope>NUCLEOTIDE SEQUENCE [LARGE SCALE GENOMIC DNA]</scope>
    <source>
        <strain evidence="1 2">C2-3</strain>
    </source>
</reference>
<dbReference type="KEGG" id="lfc:LFE_1616"/>
<gene>
    <name evidence="1" type="ordered locus">LFE_1616</name>
</gene>
<proteinExistence type="predicted"/>
<accession>I0IPU9</accession>
<dbReference type="HOGENOM" id="CLU_069867_4_0_0"/>